<dbReference type="GO" id="GO:0016763">
    <property type="term" value="F:pentosyltransferase activity"/>
    <property type="evidence" value="ECO:0007669"/>
    <property type="project" value="TreeGrafter"/>
</dbReference>
<name>A0A4Y6V142_SACBS</name>
<feature type="transmembrane region" description="Helical" evidence="8">
    <location>
        <begin position="138"/>
        <end position="155"/>
    </location>
</feature>
<keyword evidence="2" id="KW-1003">Cell membrane</keyword>
<feature type="transmembrane region" description="Helical" evidence="8">
    <location>
        <begin position="352"/>
        <end position="369"/>
    </location>
</feature>
<dbReference type="GO" id="GO:0005886">
    <property type="term" value="C:plasma membrane"/>
    <property type="evidence" value="ECO:0007669"/>
    <property type="project" value="UniProtKB-SubCell"/>
</dbReference>
<proteinExistence type="predicted"/>
<keyword evidence="5 8" id="KW-0812">Transmembrane</keyword>
<feature type="transmembrane region" description="Helical" evidence="8">
    <location>
        <begin position="85"/>
        <end position="103"/>
    </location>
</feature>
<keyword evidence="7 8" id="KW-0472">Membrane</keyword>
<evidence type="ECO:0000256" key="4">
    <source>
        <dbReference type="ARBA" id="ARBA00022679"/>
    </source>
</evidence>
<dbReference type="GO" id="GO:0009103">
    <property type="term" value="P:lipopolysaccharide biosynthetic process"/>
    <property type="evidence" value="ECO:0007669"/>
    <property type="project" value="UniProtKB-ARBA"/>
</dbReference>
<organism evidence="10 11">
    <name type="scientific">Saccharibacillus brassicae</name>
    <dbReference type="NCBI Taxonomy" id="2583377"/>
    <lineage>
        <taxon>Bacteria</taxon>
        <taxon>Bacillati</taxon>
        <taxon>Bacillota</taxon>
        <taxon>Bacilli</taxon>
        <taxon>Bacillales</taxon>
        <taxon>Paenibacillaceae</taxon>
        <taxon>Saccharibacillus</taxon>
    </lineage>
</organism>
<evidence type="ECO:0000256" key="8">
    <source>
        <dbReference type="SAM" id="Phobius"/>
    </source>
</evidence>
<sequence length="415" mass="47048">MAFVLAVSVFVVLSHNNYFLLGDLNEPNNDDVKYVRSAETLLEGGPLTYINLDSGTEPSAFIMPGMPLLLAAFIGPLGQEGGITAFRLFQCLEQVACVYLLFLIARRVFNRRIALVACVLAALYPPDYFSSGVILTESTFRLLCMLLVLAMMVAVERRKLSGYIIVGILTAAAAYFKPQASLFPAVLLFLWLRDGYSFKEMLRYAGAVLGTYVLLLCPWWIRNWNTFGEFILFTRSAGSPFLLGTRIKYGLPPAGFFDAYPQYDPATIFKGWDSSAIDKGLDILRYGFSHHFWTYLHWYTLGKLEGLYIESYYWRPIWPIQRPFMDAMQKVLVCVTLVGLVSALVRERFGRLLPLLLTFAYFTALYIPFVAFGRYGYPTIVFMLPFTAYALCKVWDLLRRRHTVSGSAGEGYTFK</sequence>
<protein>
    <submittedName>
        <fullName evidence="10">Glycosyltransferase family 39 protein</fullName>
    </submittedName>
</protein>
<dbReference type="Proteomes" id="UP000316968">
    <property type="component" value="Chromosome"/>
</dbReference>
<dbReference type="PANTHER" id="PTHR33908">
    <property type="entry name" value="MANNOSYLTRANSFERASE YKCB-RELATED"/>
    <property type="match status" value="1"/>
</dbReference>
<feature type="transmembrane region" description="Helical" evidence="8">
    <location>
        <begin position="109"/>
        <end position="126"/>
    </location>
</feature>
<evidence type="ECO:0000256" key="2">
    <source>
        <dbReference type="ARBA" id="ARBA00022475"/>
    </source>
</evidence>
<dbReference type="KEGG" id="saca:FFV09_14290"/>
<gene>
    <name evidence="10" type="ORF">FFV09_14290</name>
</gene>
<keyword evidence="11" id="KW-1185">Reference proteome</keyword>
<keyword evidence="3" id="KW-0328">Glycosyltransferase</keyword>
<dbReference type="EMBL" id="CP041217">
    <property type="protein sequence ID" value="QDH23782.1"/>
    <property type="molecule type" value="Genomic_DNA"/>
</dbReference>
<dbReference type="PANTHER" id="PTHR33908:SF11">
    <property type="entry name" value="MEMBRANE PROTEIN"/>
    <property type="match status" value="1"/>
</dbReference>
<keyword evidence="6 8" id="KW-1133">Transmembrane helix</keyword>
<evidence type="ECO:0000256" key="1">
    <source>
        <dbReference type="ARBA" id="ARBA00004651"/>
    </source>
</evidence>
<dbReference type="InterPro" id="IPR038731">
    <property type="entry name" value="RgtA/B/C-like"/>
</dbReference>
<accession>A0A4Y6V142</accession>
<reference evidence="10 11" key="1">
    <citation type="submission" date="2019-06" db="EMBL/GenBank/DDBJ databases">
        <title>Saccharibacillus brassicae sp. nov., an endophytic bacterium isolated from Chinese cabbage seeds (Brassica pekinensis).</title>
        <authorList>
            <person name="Jiang L."/>
            <person name="Lee J."/>
            <person name="Kim S.W."/>
        </authorList>
    </citation>
    <scope>NUCLEOTIDE SEQUENCE [LARGE SCALE GENOMIC DNA]</scope>
    <source>
        <strain evidence="11">KCTC 43072 / ATSA2</strain>
    </source>
</reference>
<evidence type="ECO:0000256" key="3">
    <source>
        <dbReference type="ARBA" id="ARBA00022676"/>
    </source>
</evidence>
<evidence type="ECO:0000256" key="6">
    <source>
        <dbReference type="ARBA" id="ARBA00022989"/>
    </source>
</evidence>
<feature type="transmembrane region" description="Helical" evidence="8">
    <location>
        <begin position="161"/>
        <end position="192"/>
    </location>
</feature>
<evidence type="ECO:0000256" key="5">
    <source>
        <dbReference type="ARBA" id="ARBA00022692"/>
    </source>
</evidence>
<evidence type="ECO:0000256" key="7">
    <source>
        <dbReference type="ARBA" id="ARBA00023136"/>
    </source>
</evidence>
<dbReference type="InterPro" id="IPR050297">
    <property type="entry name" value="LipidA_mod_glycosyltrf_83"/>
</dbReference>
<comment type="subcellular location">
    <subcellularLocation>
        <location evidence="1">Cell membrane</location>
        <topology evidence="1">Multi-pass membrane protein</topology>
    </subcellularLocation>
</comment>
<dbReference type="Pfam" id="PF13231">
    <property type="entry name" value="PMT_2"/>
    <property type="match status" value="1"/>
</dbReference>
<evidence type="ECO:0000313" key="11">
    <source>
        <dbReference type="Proteomes" id="UP000316968"/>
    </source>
</evidence>
<dbReference type="OrthoDB" id="136232at2"/>
<dbReference type="AlphaFoldDB" id="A0A4Y6V142"/>
<feature type="transmembrane region" description="Helical" evidence="8">
    <location>
        <begin position="204"/>
        <end position="221"/>
    </location>
</feature>
<keyword evidence="4 10" id="KW-0808">Transferase</keyword>
<feature type="domain" description="Glycosyltransferase RgtA/B/C/D-like" evidence="9">
    <location>
        <begin position="69"/>
        <end position="215"/>
    </location>
</feature>
<feature type="transmembrane region" description="Helical" evidence="8">
    <location>
        <begin position="375"/>
        <end position="392"/>
    </location>
</feature>
<evidence type="ECO:0000313" key="10">
    <source>
        <dbReference type="EMBL" id="QDH23782.1"/>
    </source>
</evidence>
<evidence type="ECO:0000259" key="9">
    <source>
        <dbReference type="Pfam" id="PF13231"/>
    </source>
</evidence>